<dbReference type="Proteomes" id="UP001470230">
    <property type="component" value="Unassembled WGS sequence"/>
</dbReference>
<gene>
    <name evidence="3" type="ORF">M9Y10_024797</name>
</gene>
<comment type="caution">
    <text evidence="3">The sequence shown here is derived from an EMBL/GenBank/DDBJ whole genome shotgun (WGS) entry which is preliminary data.</text>
</comment>
<proteinExistence type="predicted"/>
<dbReference type="SUPFAM" id="SSF56112">
    <property type="entry name" value="Protein kinase-like (PK-like)"/>
    <property type="match status" value="1"/>
</dbReference>
<organism evidence="3 4">
    <name type="scientific">Tritrichomonas musculus</name>
    <dbReference type="NCBI Taxonomy" id="1915356"/>
    <lineage>
        <taxon>Eukaryota</taxon>
        <taxon>Metamonada</taxon>
        <taxon>Parabasalia</taxon>
        <taxon>Tritrichomonadida</taxon>
        <taxon>Tritrichomonadidae</taxon>
        <taxon>Tritrichomonas</taxon>
    </lineage>
</organism>
<dbReference type="PROSITE" id="PS50011">
    <property type="entry name" value="PROTEIN_KINASE_DOM"/>
    <property type="match status" value="1"/>
</dbReference>
<reference evidence="3 4" key="1">
    <citation type="submission" date="2024-04" db="EMBL/GenBank/DDBJ databases">
        <title>Tritrichomonas musculus Genome.</title>
        <authorList>
            <person name="Alves-Ferreira E."/>
            <person name="Grigg M."/>
            <person name="Lorenzi H."/>
            <person name="Galac M."/>
        </authorList>
    </citation>
    <scope>NUCLEOTIDE SEQUENCE [LARGE SCALE GENOMIC DNA]</scope>
    <source>
        <strain evidence="3 4">EAF2021</strain>
    </source>
</reference>
<evidence type="ECO:0000313" key="3">
    <source>
        <dbReference type="EMBL" id="KAK8843730.1"/>
    </source>
</evidence>
<keyword evidence="4" id="KW-1185">Reference proteome</keyword>
<dbReference type="InterPro" id="IPR000719">
    <property type="entry name" value="Prot_kinase_dom"/>
</dbReference>
<dbReference type="Gene3D" id="1.10.510.10">
    <property type="entry name" value="Transferase(Phosphotransferase) domain 1"/>
    <property type="match status" value="1"/>
</dbReference>
<dbReference type="PANTHER" id="PTHR45756">
    <property type="entry name" value="PALMITOYLTRANSFERASE"/>
    <property type="match status" value="1"/>
</dbReference>
<name>A0ABR2HCI2_9EUKA</name>
<feature type="domain" description="Protein kinase" evidence="2">
    <location>
        <begin position="1"/>
        <end position="108"/>
    </location>
</feature>
<sequence length="184" mass="20879">MSMTGKIGTPLYMAPELLEDQDHYGPAIDVYAFAIMAYEIVTGKEPFSEKGKSATLKTLLRKISTGGRPEFTEGVNDKMKDLISQCWSQDPNQRPSFESIFERLSTDFSFSDETVDDDEINEYLEKLGESRNNDAAPSSSLQDELDKLKEENRNCKEQINRIEDEKKLCKQSFSNLKKIVNASD</sequence>
<feature type="compositionally biased region" description="Polar residues" evidence="1">
    <location>
        <begin position="133"/>
        <end position="142"/>
    </location>
</feature>
<evidence type="ECO:0000313" key="4">
    <source>
        <dbReference type="Proteomes" id="UP001470230"/>
    </source>
</evidence>
<dbReference type="Pfam" id="PF00069">
    <property type="entry name" value="Pkinase"/>
    <property type="match status" value="1"/>
</dbReference>
<dbReference type="PANTHER" id="PTHR45756:SF1">
    <property type="entry name" value="PROTEIN KINASE DOMAIN CONTAINING PROTEIN"/>
    <property type="match status" value="1"/>
</dbReference>
<evidence type="ECO:0000256" key="1">
    <source>
        <dbReference type="SAM" id="MobiDB-lite"/>
    </source>
</evidence>
<dbReference type="InterPro" id="IPR011009">
    <property type="entry name" value="Kinase-like_dom_sf"/>
</dbReference>
<evidence type="ECO:0000259" key="2">
    <source>
        <dbReference type="PROSITE" id="PS50011"/>
    </source>
</evidence>
<accession>A0ABR2HCI2</accession>
<feature type="region of interest" description="Disordered" evidence="1">
    <location>
        <begin position="127"/>
        <end position="147"/>
    </location>
</feature>
<dbReference type="EMBL" id="JAPFFF010000034">
    <property type="protein sequence ID" value="KAK8843730.1"/>
    <property type="molecule type" value="Genomic_DNA"/>
</dbReference>
<protein>
    <recommendedName>
        <fullName evidence="2">Protein kinase domain-containing protein</fullName>
    </recommendedName>
</protein>
<dbReference type="InterPro" id="IPR053215">
    <property type="entry name" value="TKL_Ser/Thr_kinase"/>
</dbReference>